<dbReference type="PANTHER" id="PTHR34475:SF1">
    <property type="entry name" value="CYTOSKELETON PROTEIN RODZ"/>
    <property type="match status" value="1"/>
</dbReference>
<dbReference type="AlphaFoldDB" id="A0A524RTV2"/>
<dbReference type="SUPFAM" id="SSF47413">
    <property type="entry name" value="lambda repressor-like DNA-binding domains"/>
    <property type="match status" value="1"/>
</dbReference>
<feature type="compositionally biased region" description="Low complexity" evidence="1">
    <location>
        <begin position="360"/>
        <end position="371"/>
    </location>
</feature>
<dbReference type="PROSITE" id="PS50943">
    <property type="entry name" value="HTH_CROC1"/>
    <property type="match status" value="1"/>
</dbReference>
<sequence>MTNAVSTIQITQPGRTMKHNADHPSSESDPLHNLGALLRTTRETRGLSLEQLSRRTYLTVAQLQALELGNLDALPETPYLLAHLRRLMGALDLAKDHPLYMATKVHLEDSGNPRPTMALLGTPTVPPSDEETTSLDLKGLICGVVVGAGVIAILFWGSRGGLQQLRRTFGSTPLSEFDLSRFRLPDWRLPQQNPPAIGPPQVGQQPNDPGERPPLNDLTAPTPTPPESAAPQLIGEASAGTAVEPLESSGPPRYLTLPPLGDPPADTAVKPLESAGPSEPVVPPPLGEPPAGTVVEPLESAGPSEPVAPPPLGNPPAGTAVEPLESAVLPESSADQSIGEPPAGTVVEVTDPADPSGVSDAAEPAADTTPAIGSDTPPVPAGMVRLDFLDTTWIQVRNGRGITLFQGQLNRSVQFPGSGGLQVRARRPQLVRWSTTTKSDQTLDSSAAGVWSVLAGVADLPVNTESP</sequence>
<dbReference type="Gene3D" id="1.10.260.40">
    <property type="entry name" value="lambda repressor-like DNA-binding domains"/>
    <property type="match status" value="1"/>
</dbReference>
<dbReference type="GO" id="GO:0003677">
    <property type="term" value="F:DNA binding"/>
    <property type="evidence" value="ECO:0007669"/>
    <property type="project" value="InterPro"/>
</dbReference>
<reference evidence="4 5" key="1">
    <citation type="journal article" date="2019" name="mSystems">
        <title>Life at home and on the roam: Genomic adaptions reflect the dual lifestyle of an intracellular, facultative symbiont.</title>
        <authorList>
            <person name="Burgsdorf I."/>
        </authorList>
    </citation>
    <scope>NUCLEOTIDE SEQUENCE [LARGE SCALE GENOMIC DNA]</scope>
    <source>
        <strain evidence="4">277cI</strain>
    </source>
</reference>
<dbReference type="CDD" id="cd00093">
    <property type="entry name" value="HTH_XRE"/>
    <property type="match status" value="1"/>
</dbReference>
<name>A0A524RTV2_9CHRO</name>
<feature type="region of interest" description="Disordered" evidence="1">
    <location>
        <begin position="1"/>
        <end position="31"/>
    </location>
</feature>
<keyword evidence="2" id="KW-0472">Membrane</keyword>
<gene>
    <name evidence="4" type="ORF">ERJ68_04225</name>
</gene>
<feature type="region of interest" description="Disordered" evidence="1">
    <location>
        <begin position="188"/>
        <end position="231"/>
    </location>
</feature>
<dbReference type="InterPro" id="IPR001387">
    <property type="entry name" value="Cro/C1-type_HTH"/>
</dbReference>
<feature type="domain" description="HTH cro/C1-type" evidence="3">
    <location>
        <begin position="38"/>
        <end position="70"/>
    </location>
</feature>
<dbReference type="InterPro" id="IPR010982">
    <property type="entry name" value="Lambda_DNA-bd_dom_sf"/>
</dbReference>
<evidence type="ECO:0000256" key="1">
    <source>
        <dbReference type="SAM" id="MobiDB-lite"/>
    </source>
</evidence>
<evidence type="ECO:0000313" key="5">
    <source>
        <dbReference type="Proteomes" id="UP000315454"/>
    </source>
</evidence>
<evidence type="ECO:0000313" key="4">
    <source>
        <dbReference type="EMBL" id="TGH23002.1"/>
    </source>
</evidence>
<dbReference type="EMBL" id="SRMN01000055">
    <property type="protein sequence ID" value="TGH23002.1"/>
    <property type="molecule type" value="Genomic_DNA"/>
</dbReference>
<evidence type="ECO:0000259" key="3">
    <source>
        <dbReference type="PROSITE" id="PS50943"/>
    </source>
</evidence>
<protein>
    <recommendedName>
        <fullName evidence="3">HTH cro/C1-type domain-containing protein</fullName>
    </recommendedName>
</protein>
<dbReference type="InterPro" id="IPR050400">
    <property type="entry name" value="Bact_Cytoskel_RodZ"/>
</dbReference>
<accession>A0A524RTV2</accession>
<feature type="compositionally biased region" description="Polar residues" evidence="1">
    <location>
        <begin position="1"/>
        <end position="14"/>
    </location>
</feature>
<proteinExistence type="predicted"/>
<keyword evidence="2" id="KW-0812">Transmembrane</keyword>
<feature type="region of interest" description="Disordered" evidence="1">
    <location>
        <begin position="353"/>
        <end position="379"/>
    </location>
</feature>
<dbReference type="PANTHER" id="PTHR34475">
    <property type="match status" value="1"/>
</dbReference>
<feature type="region of interest" description="Disordered" evidence="1">
    <location>
        <begin position="243"/>
        <end position="320"/>
    </location>
</feature>
<feature type="transmembrane region" description="Helical" evidence="2">
    <location>
        <begin position="137"/>
        <end position="157"/>
    </location>
</feature>
<comment type="caution">
    <text evidence="4">The sequence shown here is derived from an EMBL/GenBank/DDBJ whole genome shotgun (WGS) entry which is preliminary data.</text>
</comment>
<evidence type="ECO:0000256" key="2">
    <source>
        <dbReference type="SAM" id="Phobius"/>
    </source>
</evidence>
<organism evidence="4 5">
    <name type="scientific">Aphanocapsa feldmannii 277cI</name>
    <dbReference type="NCBI Taxonomy" id="2507554"/>
    <lineage>
        <taxon>Bacteria</taxon>
        <taxon>Bacillati</taxon>
        <taxon>Cyanobacteriota</taxon>
        <taxon>Cyanophyceae</taxon>
        <taxon>Oscillatoriophycideae</taxon>
        <taxon>Chroococcales</taxon>
        <taxon>Microcystaceae</taxon>
        <taxon>Aphanocapsa</taxon>
    </lineage>
</organism>
<dbReference type="Proteomes" id="UP000315454">
    <property type="component" value="Unassembled WGS sequence"/>
</dbReference>
<feature type="compositionally biased region" description="Basic and acidic residues" evidence="1">
    <location>
        <begin position="19"/>
        <end position="30"/>
    </location>
</feature>
<keyword evidence="2" id="KW-1133">Transmembrane helix</keyword>
<dbReference type="Pfam" id="PF13413">
    <property type="entry name" value="HTH_25"/>
    <property type="match status" value="1"/>
</dbReference>